<dbReference type="SMART" id="SM00397">
    <property type="entry name" value="t_SNARE"/>
    <property type="match status" value="1"/>
</dbReference>
<dbReference type="AlphaFoldDB" id="A0A367YH81"/>
<dbReference type="GO" id="GO:0006886">
    <property type="term" value="P:intracellular protein transport"/>
    <property type="evidence" value="ECO:0007669"/>
    <property type="project" value="InterPro"/>
</dbReference>
<dbReference type="PANTHER" id="PTHR19957:SF38">
    <property type="entry name" value="LD27581P"/>
    <property type="match status" value="1"/>
</dbReference>
<feature type="region of interest" description="Disordered" evidence="3">
    <location>
        <begin position="143"/>
        <end position="167"/>
    </location>
</feature>
<dbReference type="OrthoDB" id="364348at2759"/>
<keyword evidence="4" id="KW-0472">Membrane</keyword>
<dbReference type="InterPro" id="IPR000727">
    <property type="entry name" value="T_SNARE_dom"/>
</dbReference>
<dbReference type="SUPFAM" id="SSF47661">
    <property type="entry name" value="t-snare proteins"/>
    <property type="match status" value="1"/>
</dbReference>
<dbReference type="STRING" id="5486.A0A367YH81"/>
<keyword evidence="7" id="KW-1185">Reference proteome</keyword>
<protein>
    <submittedName>
        <fullName evidence="6">Syntaxin PEP12</fullName>
    </submittedName>
</protein>
<dbReference type="GO" id="GO:0005484">
    <property type="term" value="F:SNAP receptor activity"/>
    <property type="evidence" value="ECO:0007669"/>
    <property type="project" value="InterPro"/>
</dbReference>
<evidence type="ECO:0000256" key="1">
    <source>
        <dbReference type="ARBA" id="ARBA00009063"/>
    </source>
</evidence>
<dbReference type="GO" id="GO:0006906">
    <property type="term" value="P:vesicle fusion"/>
    <property type="evidence" value="ECO:0007669"/>
    <property type="project" value="TreeGrafter"/>
</dbReference>
<dbReference type="GO" id="GO:0006896">
    <property type="term" value="P:Golgi to vacuole transport"/>
    <property type="evidence" value="ECO:0007669"/>
    <property type="project" value="TreeGrafter"/>
</dbReference>
<comment type="similarity">
    <text evidence="1">Belongs to the syntaxin family.</text>
</comment>
<gene>
    <name evidence="6" type="primary">PEP12</name>
    <name evidence="6" type="ORF">Cantr_00645</name>
</gene>
<dbReference type="GO" id="GO:0012505">
    <property type="term" value="C:endomembrane system"/>
    <property type="evidence" value="ECO:0007669"/>
    <property type="project" value="TreeGrafter"/>
</dbReference>
<feature type="domain" description="T-SNARE coiled-coil homology" evidence="5">
    <location>
        <begin position="183"/>
        <end position="245"/>
    </location>
</feature>
<dbReference type="GO" id="GO:0000149">
    <property type="term" value="F:SNARE binding"/>
    <property type="evidence" value="ECO:0007669"/>
    <property type="project" value="TreeGrafter"/>
</dbReference>
<evidence type="ECO:0000256" key="2">
    <source>
        <dbReference type="SAM" id="Coils"/>
    </source>
</evidence>
<evidence type="ECO:0000313" key="6">
    <source>
        <dbReference type="EMBL" id="RCK65127.1"/>
    </source>
</evidence>
<accession>A0A367YH81</accession>
<dbReference type="Pfam" id="PF05739">
    <property type="entry name" value="SNARE"/>
    <property type="match status" value="1"/>
</dbReference>
<dbReference type="GO" id="GO:0048278">
    <property type="term" value="P:vesicle docking"/>
    <property type="evidence" value="ECO:0007669"/>
    <property type="project" value="TreeGrafter"/>
</dbReference>
<dbReference type="InterPro" id="IPR045242">
    <property type="entry name" value="Syntaxin"/>
</dbReference>
<dbReference type="PROSITE" id="PS50192">
    <property type="entry name" value="T_SNARE"/>
    <property type="match status" value="1"/>
</dbReference>
<dbReference type="CDD" id="cd15840">
    <property type="entry name" value="SNARE_Qa"/>
    <property type="match status" value="1"/>
</dbReference>
<dbReference type="Proteomes" id="UP000253472">
    <property type="component" value="Unassembled WGS sequence"/>
</dbReference>
<dbReference type="Gene3D" id="1.20.5.110">
    <property type="match status" value="1"/>
</dbReference>
<sequence>MSFNNPFNDDLERTATNQSHRYKDYPEFDTLSTSIDNQLHYINSQLLATIKQDLRDFESDKSDVALSENLSGQFKKTTEVFKKLNGFVKSLNQTIEAAEKSHEDVEIVSYLKQKEGIQIKLIKDALGNFKNYQKRFESCKVSTLPEESRNGTEHEESSGQQQQQQQVQIEYEPINAEELEQQTLLVQEREREIQQIQQDTQEINDIFSNLSSIINEQQFQIDSIENNVFSYSSNAREADTELRRASRYQKRSSGRLLCCLLILIGILAFIILIGLIF</sequence>
<name>A0A367YH81_9ASCO</name>
<feature type="coiled-coil region" evidence="2">
    <location>
        <begin position="179"/>
        <end position="206"/>
    </location>
</feature>
<keyword evidence="4" id="KW-0812">Transmembrane</keyword>
<evidence type="ECO:0000259" key="5">
    <source>
        <dbReference type="PROSITE" id="PS50192"/>
    </source>
</evidence>
<dbReference type="PANTHER" id="PTHR19957">
    <property type="entry name" value="SYNTAXIN"/>
    <property type="match status" value="1"/>
</dbReference>
<evidence type="ECO:0000256" key="4">
    <source>
        <dbReference type="SAM" id="Phobius"/>
    </source>
</evidence>
<keyword evidence="4" id="KW-1133">Transmembrane helix</keyword>
<dbReference type="InterPro" id="IPR006012">
    <property type="entry name" value="Syntaxin/epimorphin_CS"/>
</dbReference>
<feature type="compositionally biased region" description="Basic and acidic residues" evidence="3">
    <location>
        <begin position="146"/>
        <end position="157"/>
    </location>
</feature>
<reference evidence="6 7" key="1">
    <citation type="submission" date="2018-06" db="EMBL/GenBank/DDBJ databases">
        <title>Whole genome sequencing of Candida tropicalis (genome annotated by CSBL at Korea University).</title>
        <authorList>
            <person name="Ahn J."/>
        </authorList>
    </citation>
    <scope>NUCLEOTIDE SEQUENCE [LARGE SCALE GENOMIC DNA]</scope>
    <source>
        <strain evidence="6 7">ATCC 20962</strain>
    </source>
</reference>
<dbReference type="GO" id="GO:0031201">
    <property type="term" value="C:SNARE complex"/>
    <property type="evidence" value="ECO:0007669"/>
    <property type="project" value="TreeGrafter"/>
</dbReference>
<dbReference type="PROSITE" id="PS00914">
    <property type="entry name" value="SYNTAXIN"/>
    <property type="match status" value="1"/>
</dbReference>
<feature type="transmembrane region" description="Helical" evidence="4">
    <location>
        <begin position="256"/>
        <end position="276"/>
    </location>
</feature>
<proteinExistence type="inferred from homology"/>
<organism evidence="6 7">
    <name type="scientific">Candida viswanathii</name>
    <dbReference type="NCBI Taxonomy" id="5486"/>
    <lineage>
        <taxon>Eukaryota</taxon>
        <taxon>Fungi</taxon>
        <taxon>Dikarya</taxon>
        <taxon>Ascomycota</taxon>
        <taxon>Saccharomycotina</taxon>
        <taxon>Pichiomycetes</taxon>
        <taxon>Debaryomycetaceae</taxon>
        <taxon>Candida/Lodderomyces clade</taxon>
        <taxon>Candida</taxon>
    </lineage>
</organism>
<comment type="caution">
    <text evidence="6">The sequence shown here is derived from an EMBL/GenBank/DDBJ whole genome shotgun (WGS) entry which is preliminary data.</text>
</comment>
<keyword evidence="2" id="KW-0175">Coiled coil</keyword>
<dbReference type="InterPro" id="IPR010989">
    <property type="entry name" value="SNARE"/>
</dbReference>
<dbReference type="EMBL" id="QLNQ01000021">
    <property type="protein sequence ID" value="RCK65127.1"/>
    <property type="molecule type" value="Genomic_DNA"/>
</dbReference>
<dbReference type="InterPro" id="IPR006011">
    <property type="entry name" value="Syntaxin_N"/>
</dbReference>
<dbReference type="Pfam" id="PF14523">
    <property type="entry name" value="Syntaxin_2"/>
    <property type="match status" value="1"/>
</dbReference>
<evidence type="ECO:0000313" key="7">
    <source>
        <dbReference type="Proteomes" id="UP000253472"/>
    </source>
</evidence>
<evidence type="ECO:0000256" key="3">
    <source>
        <dbReference type="SAM" id="MobiDB-lite"/>
    </source>
</evidence>